<proteinExistence type="predicted"/>
<keyword evidence="2" id="KW-1185">Reference proteome</keyword>
<dbReference type="Proteomes" id="UP001162480">
    <property type="component" value="Chromosome 17"/>
</dbReference>
<organism evidence="1 2">
    <name type="scientific">Octopus vulgaris</name>
    <name type="common">Common octopus</name>
    <dbReference type="NCBI Taxonomy" id="6645"/>
    <lineage>
        <taxon>Eukaryota</taxon>
        <taxon>Metazoa</taxon>
        <taxon>Spiralia</taxon>
        <taxon>Lophotrochozoa</taxon>
        <taxon>Mollusca</taxon>
        <taxon>Cephalopoda</taxon>
        <taxon>Coleoidea</taxon>
        <taxon>Octopodiformes</taxon>
        <taxon>Octopoda</taxon>
        <taxon>Incirrata</taxon>
        <taxon>Octopodidae</taxon>
        <taxon>Octopus</taxon>
    </lineage>
</organism>
<gene>
    <name evidence="1" type="ORF">OCTVUL_1B006049</name>
</gene>
<reference evidence="1" key="1">
    <citation type="submission" date="2023-08" db="EMBL/GenBank/DDBJ databases">
        <authorList>
            <person name="Alioto T."/>
            <person name="Alioto T."/>
            <person name="Gomez Garrido J."/>
        </authorList>
    </citation>
    <scope>NUCLEOTIDE SEQUENCE</scope>
</reference>
<evidence type="ECO:0000313" key="2">
    <source>
        <dbReference type="Proteomes" id="UP001162480"/>
    </source>
</evidence>
<dbReference type="AlphaFoldDB" id="A0AA36BJI7"/>
<name>A0AA36BJI7_OCTVU</name>
<dbReference type="EMBL" id="OX597830">
    <property type="protein sequence ID" value="CAI9734907.1"/>
    <property type="molecule type" value="Genomic_DNA"/>
</dbReference>
<sequence>MKNLFLILVTERIFDVLWNGLEMLCDAKHLILEEQYQSDASINDRNIVGVEYLLRRDAVVHVVVVADK</sequence>
<evidence type="ECO:0000313" key="1">
    <source>
        <dbReference type="EMBL" id="CAI9734907.1"/>
    </source>
</evidence>
<accession>A0AA36BJI7</accession>
<protein>
    <submittedName>
        <fullName evidence="1">Uncharacterized protein</fullName>
    </submittedName>
</protein>